<sequence>MSEFWDAASAVATTAATGVALWLAVHEVQMRRKDETDRQAAQARLVVSAIEGTRGEVVNHSSEPLLELRIIRADADVDGRPVAVRWAEDAQRIFRNVSAGEERHLELRVQGWGPLIHPELSYEVGTDEGVAPFNASNHRLTIQFLDAAGLWWQRVGLEPPTRVLGEPAQPAANPE</sequence>
<dbReference type="OrthoDB" id="5195439at2"/>
<dbReference type="AlphaFoldDB" id="A0A344UAG0"/>
<proteinExistence type="predicted"/>
<reference evidence="2 3" key="1">
    <citation type="submission" date="2018-01" db="EMBL/GenBank/DDBJ databases">
        <title>Draft genome Sequence of streptomyces globosus LZH-48.</title>
        <authorList>
            <person name="Ran K."/>
            <person name="Li Z."/>
            <person name="Wei S."/>
            <person name="Dong R."/>
        </authorList>
    </citation>
    <scope>NUCLEOTIDE SEQUENCE [LARGE SCALE GENOMIC DNA]</scope>
    <source>
        <strain evidence="2 3">LZH-48</strain>
        <plasmid evidence="2 3">unnamed1</plasmid>
    </source>
</reference>
<accession>A0A344UAG0</accession>
<dbReference type="Proteomes" id="UP000252004">
    <property type="component" value="Plasmid unnamed1"/>
</dbReference>
<evidence type="ECO:0000313" key="3">
    <source>
        <dbReference type="Proteomes" id="UP000252004"/>
    </source>
</evidence>
<keyword evidence="1" id="KW-0472">Membrane</keyword>
<evidence type="ECO:0000313" key="2">
    <source>
        <dbReference type="EMBL" id="AXE27881.1"/>
    </source>
</evidence>
<geneLocation type="plasmid" evidence="2 3">
    <name>unnamed1</name>
</geneLocation>
<gene>
    <name evidence="2" type="ORF">C0216_30655</name>
</gene>
<name>A0A344UAG0_9ACTN</name>
<keyword evidence="2" id="KW-0614">Plasmid</keyword>
<keyword evidence="1" id="KW-0812">Transmembrane</keyword>
<feature type="transmembrane region" description="Helical" evidence="1">
    <location>
        <begin position="6"/>
        <end position="25"/>
    </location>
</feature>
<dbReference type="EMBL" id="CP030863">
    <property type="protein sequence ID" value="AXE27881.1"/>
    <property type="molecule type" value="Genomic_DNA"/>
</dbReference>
<keyword evidence="1" id="KW-1133">Transmembrane helix</keyword>
<protein>
    <submittedName>
        <fullName evidence="2">Uncharacterized protein</fullName>
    </submittedName>
</protein>
<keyword evidence="3" id="KW-1185">Reference proteome</keyword>
<dbReference type="KEGG" id="sgz:C0216_30655"/>
<dbReference type="RefSeq" id="WP_114059045.1">
    <property type="nucleotide sequence ID" value="NZ_CP030863.1"/>
</dbReference>
<organism evidence="2 3">
    <name type="scientific">Streptomyces globosus</name>
    <dbReference type="NCBI Taxonomy" id="68209"/>
    <lineage>
        <taxon>Bacteria</taxon>
        <taxon>Bacillati</taxon>
        <taxon>Actinomycetota</taxon>
        <taxon>Actinomycetes</taxon>
        <taxon>Kitasatosporales</taxon>
        <taxon>Streptomycetaceae</taxon>
        <taxon>Streptomyces</taxon>
    </lineage>
</organism>
<evidence type="ECO:0000256" key="1">
    <source>
        <dbReference type="SAM" id="Phobius"/>
    </source>
</evidence>